<keyword evidence="2" id="KW-1185">Reference proteome</keyword>
<evidence type="ECO:0000313" key="2">
    <source>
        <dbReference type="Proteomes" id="UP001227268"/>
    </source>
</evidence>
<proteinExistence type="predicted"/>
<evidence type="ECO:0000313" key="1">
    <source>
        <dbReference type="EMBL" id="KAJ9095250.1"/>
    </source>
</evidence>
<gene>
    <name evidence="1" type="ORF">QFC21_005616</name>
</gene>
<dbReference type="Proteomes" id="UP001227268">
    <property type="component" value="Unassembled WGS sequence"/>
</dbReference>
<comment type="caution">
    <text evidence="1">The sequence shown here is derived from an EMBL/GenBank/DDBJ whole genome shotgun (WGS) entry which is preliminary data.</text>
</comment>
<accession>A0ACC2V8L4</accession>
<organism evidence="1 2">
    <name type="scientific">Naganishia friedmannii</name>
    <dbReference type="NCBI Taxonomy" id="89922"/>
    <lineage>
        <taxon>Eukaryota</taxon>
        <taxon>Fungi</taxon>
        <taxon>Dikarya</taxon>
        <taxon>Basidiomycota</taxon>
        <taxon>Agaricomycotina</taxon>
        <taxon>Tremellomycetes</taxon>
        <taxon>Filobasidiales</taxon>
        <taxon>Filobasidiaceae</taxon>
        <taxon>Naganishia</taxon>
    </lineage>
</organism>
<protein>
    <submittedName>
        <fullName evidence="1">Uncharacterized protein</fullName>
    </submittedName>
</protein>
<reference evidence="1" key="1">
    <citation type="submission" date="2023-04" db="EMBL/GenBank/DDBJ databases">
        <title>Draft Genome sequencing of Naganishia species isolated from polar environments using Oxford Nanopore Technology.</title>
        <authorList>
            <person name="Leo P."/>
            <person name="Venkateswaran K."/>
        </authorList>
    </citation>
    <scope>NUCLEOTIDE SEQUENCE</scope>
    <source>
        <strain evidence="1">MNA-CCFEE 5423</strain>
    </source>
</reference>
<dbReference type="EMBL" id="JASBWT010000022">
    <property type="protein sequence ID" value="KAJ9095250.1"/>
    <property type="molecule type" value="Genomic_DNA"/>
</dbReference>
<sequence>MSSNPRSHLQTPLDHSAAEDQEQTPPTIFTPRRRTGKALAQADLRIEEGQPRSVRLGDDRGGTPSSNSRHTDGQSRSVTNISATRRRPPIPTSHEASRMQDEPLQDERFERMLALLDDDSSAIIEFDTRHHHHSSTRNDESRGPGSAEGQSPRRASSFEALRQVVSATVSPNSRPRRRRVDHGTLQEQDTSAERARDASVDEADSDYRTARRDQQRRGGHATAQTRDLDQTLSSPAEQSVPSPRVSATTPHVAPHRGIDHSTTRSRHVSATLRYAMQPFPPSSSLNREPAPGTQLLSPQRGMHRYANQLEISPRRHPSQRRLSAMLSPDEGTAEPSRTRYSRNPGSSSDDDDDDDGRSGEDVLDTAPPSDLDARFPALSPQPSPLNSRRHHTQQVKHIAHTESAGSAVYRPEGFQPQNNGFMFAPDGEGRHDLNGLLLPEELREDNSRWNETEEFVNSFLHTRKAQRPNPTTLKEDQRLTANPETRSMSPDITPRHRPPSQRNGIAETYYSESAAVLQRIDTVTDQVHALRVQVAGLVTLISRLLGAGLDPCRNASDDAVHGAGFSHGHGIVAEEQETSRLPNPNQVKSLLLHLDGLVHNRGVPLDDDTVPRDDTPWANSDIFRVCETRNLDFIRERITDWEGVVRGKERQQPKRLARKGSQQ</sequence>
<name>A0ACC2V8L4_9TREE</name>